<accession>A0ABM8AB64</accession>
<proteinExistence type="predicted"/>
<gene>
    <name evidence="1" type="ORF">DAETH_08160</name>
</gene>
<keyword evidence="2" id="KW-1185">Reference proteome</keyword>
<evidence type="ECO:0000313" key="2">
    <source>
        <dbReference type="Proteomes" id="UP001064971"/>
    </source>
</evidence>
<protein>
    <submittedName>
        <fullName evidence="1">Uncharacterized protein</fullName>
    </submittedName>
</protein>
<sequence length="42" mass="4619">MPSKLNPRMSQAAADLGLPYSALHQDWGIEVTDPDHLPEFVA</sequence>
<dbReference type="RefSeq" id="WP_264776651.1">
    <property type="nucleotide sequence ID" value="NZ_AP026560.1"/>
</dbReference>
<dbReference type="EMBL" id="AP026560">
    <property type="protein sequence ID" value="BDP40847.1"/>
    <property type="molecule type" value="Genomic_DNA"/>
</dbReference>
<organism evidence="1 2">
    <name type="scientific">Deinococcus aetherius</name>
    <dbReference type="NCBI Taxonomy" id="200252"/>
    <lineage>
        <taxon>Bacteria</taxon>
        <taxon>Thermotogati</taxon>
        <taxon>Deinococcota</taxon>
        <taxon>Deinococci</taxon>
        <taxon>Deinococcales</taxon>
        <taxon>Deinococcaceae</taxon>
        <taxon>Deinococcus</taxon>
    </lineage>
</organism>
<evidence type="ECO:0000313" key="1">
    <source>
        <dbReference type="EMBL" id="BDP40847.1"/>
    </source>
</evidence>
<dbReference type="Proteomes" id="UP001064971">
    <property type="component" value="Chromosome"/>
</dbReference>
<name>A0ABM8AB64_9DEIO</name>
<reference evidence="1" key="1">
    <citation type="submission" date="2022-07" db="EMBL/GenBank/DDBJ databases">
        <title>Complete Genome Sequence of the Radioresistant Bacterium Deinococcus aetherius ST0316, Isolated from the Air Dust collected in Lower Stratosphere above Japan.</title>
        <authorList>
            <person name="Satoh K."/>
            <person name="Hagiwara K."/>
            <person name="Katsumata K."/>
            <person name="Kubo A."/>
            <person name="Yokobori S."/>
            <person name="Yamagishi A."/>
            <person name="Oono Y."/>
            <person name="Narumi I."/>
        </authorList>
    </citation>
    <scope>NUCLEOTIDE SEQUENCE</scope>
    <source>
        <strain evidence="1">ST0316</strain>
    </source>
</reference>